<dbReference type="PANTHER" id="PTHR47371">
    <property type="entry name" value="LIPOTEICHOIC ACID SYNTHASE"/>
    <property type="match status" value="1"/>
</dbReference>
<proteinExistence type="predicted"/>
<dbReference type="InterPro" id="IPR017850">
    <property type="entry name" value="Alkaline_phosphatase_core_sf"/>
</dbReference>
<dbReference type="InterPro" id="IPR050448">
    <property type="entry name" value="OpgB/LTA_synthase_biosynth"/>
</dbReference>
<reference evidence="7" key="1">
    <citation type="submission" date="2019-03" db="EMBL/GenBank/DDBJ databases">
        <title>Single cell metagenomics reveals metabolic interactions within the superorganism composed of flagellate Streblomastix strix and complex community of Bacteroidetes bacteria on its surface.</title>
        <authorList>
            <person name="Treitli S.C."/>
            <person name="Kolisko M."/>
            <person name="Husnik F."/>
            <person name="Keeling P."/>
            <person name="Hampl V."/>
        </authorList>
    </citation>
    <scope>NUCLEOTIDE SEQUENCE</scope>
    <source>
        <strain evidence="7">STM</strain>
    </source>
</reference>
<evidence type="ECO:0000313" key="7">
    <source>
        <dbReference type="EMBL" id="KAA6335854.1"/>
    </source>
</evidence>
<dbReference type="Gene3D" id="3.40.720.10">
    <property type="entry name" value="Alkaline Phosphatase, subunit A"/>
    <property type="match status" value="1"/>
</dbReference>
<evidence type="ECO:0000256" key="1">
    <source>
        <dbReference type="ARBA" id="ARBA00004651"/>
    </source>
</evidence>
<keyword evidence="3" id="KW-0812">Transmembrane</keyword>
<dbReference type="GO" id="GO:0005886">
    <property type="term" value="C:plasma membrane"/>
    <property type="evidence" value="ECO:0007669"/>
    <property type="project" value="UniProtKB-SubCell"/>
</dbReference>
<dbReference type="EMBL" id="SNRY01000851">
    <property type="protein sequence ID" value="KAA6335854.1"/>
    <property type="molecule type" value="Genomic_DNA"/>
</dbReference>
<evidence type="ECO:0000313" key="8">
    <source>
        <dbReference type="EMBL" id="KAA6335860.1"/>
    </source>
</evidence>
<evidence type="ECO:0000256" key="4">
    <source>
        <dbReference type="ARBA" id="ARBA00022989"/>
    </source>
</evidence>
<sequence length="204" mass="23163">MRGGFEHSVRPITISNANQYVDTPIETAIVLNTPFALYRTLGKKIFVVPKYWTDKEAMQRLYSPVHIPADTISPRQLNVVVMILESFGKEYSGYFNKDMDGGTYKGYTPFLDSLMKESLTYTYSFANGRKSIDGTPSIFSGIPMFVEPFISTPASLNTISSFAGELKKRGYYTSFFHGAKKWFHGAGSLYAYFRIYQLLRADRI</sequence>
<keyword evidence="2" id="KW-1003">Cell membrane</keyword>
<dbReference type="PANTHER" id="PTHR47371:SF3">
    <property type="entry name" value="PHOSPHOGLYCEROL TRANSFERASE I"/>
    <property type="match status" value="1"/>
</dbReference>
<keyword evidence="5" id="KW-0472">Membrane</keyword>
<keyword evidence="4" id="KW-1133">Transmembrane helix</keyword>
<feature type="domain" description="Sulfatase N-terminal" evidence="6">
    <location>
        <begin position="78"/>
        <end position="188"/>
    </location>
</feature>
<comment type="subcellular location">
    <subcellularLocation>
        <location evidence="1">Cell membrane</location>
        <topology evidence="1">Multi-pass membrane protein</topology>
    </subcellularLocation>
</comment>
<dbReference type="SUPFAM" id="SSF53649">
    <property type="entry name" value="Alkaline phosphatase-like"/>
    <property type="match status" value="1"/>
</dbReference>
<dbReference type="InterPro" id="IPR000917">
    <property type="entry name" value="Sulfatase_N"/>
</dbReference>
<dbReference type="AlphaFoldDB" id="A0A5J4RQG1"/>
<evidence type="ECO:0000256" key="2">
    <source>
        <dbReference type="ARBA" id="ARBA00022475"/>
    </source>
</evidence>
<name>A0A5J4RQG1_9ZZZZ</name>
<gene>
    <name evidence="7" type="ORF">EZS27_015947</name>
    <name evidence="8" type="ORF">EZS27_015953</name>
</gene>
<dbReference type="EMBL" id="SNRY01000851">
    <property type="protein sequence ID" value="KAA6335860.1"/>
    <property type="molecule type" value="Genomic_DNA"/>
</dbReference>
<evidence type="ECO:0000256" key="3">
    <source>
        <dbReference type="ARBA" id="ARBA00022692"/>
    </source>
</evidence>
<comment type="caution">
    <text evidence="7">The sequence shown here is derived from an EMBL/GenBank/DDBJ whole genome shotgun (WGS) entry which is preliminary data.</text>
</comment>
<evidence type="ECO:0000259" key="6">
    <source>
        <dbReference type="Pfam" id="PF00884"/>
    </source>
</evidence>
<protein>
    <recommendedName>
        <fullName evidence="6">Sulfatase N-terminal domain-containing protein</fullName>
    </recommendedName>
</protein>
<dbReference type="Pfam" id="PF00884">
    <property type="entry name" value="Sulfatase"/>
    <property type="match status" value="1"/>
</dbReference>
<accession>A0A5J4RQG1</accession>
<organism evidence="7">
    <name type="scientific">termite gut metagenome</name>
    <dbReference type="NCBI Taxonomy" id="433724"/>
    <lineage>
        <taxon>unclassified sequences</taxon>
        <taxon>metagenomes</taxon>
        <taxon>organismal metagenomes</taxon>
    </lineage>
</organism>
<evidence type="ECO:0000256" key="5">
    <source>
        <dbReference type="ARBA" id="ARBA00023136"/>
    </source>
</evidence>